<proteinExistence type="predicted"/>
<sequence>MAHGILASPHGEMNKKPIFIVPAYAEVRFPYKRTVSLSGASFKSCAAKTSADGKIKGKYDLTHTSPCVSTARKVRIILTFYFALAFFESPAQIIFGIEMTPSHNPRHQDATIYPTGIGDGTLYASPFWLLTVLVVYFDYILIYNW</sequence>
<dbReference type="Proteomes" id="UP000322362">
    <property type="component" value="Unassembled WGS sequence"/>
</dbReference>
<keyword evidence="1" id="KW-1133">Transmembrane helix</keyword>
<organism evidence="2 3">
    <name type="scientific">Sphingobacterium phlebotomi</name>
    <dbReference type="NCBI Taxonomy" id="2605433"/>
    <lineage>
        <taxon>Bacteria</taxon>
        <taxon>Pseudomonadati</taxon>
        <taxon>Bacteroidota</taxon>
        <taxon>Sphingobacteriia</taxon>
        <taxon>Sphingobacteriales</taxon>
        <taxon>Sphingobacteriaceae</taxon>
        <taxon>Sphingobacterium</taxon>
    </lineage>
</organism>
<accession>A0A5D4HAD9</accession>
<reference evidence="2 3" key="1">
    <citation type="submission" date="2019-08" db="EMBL/GenBank/DDBJ databases">
        <title>Phlebobacter frassis gen. nov. sp. nov., a new member of family Sphingobacteriaceae isolated from sand fly rearing media.</title>
        <authorList>
            <person name="Kakumanu M.L."/>
            <person name="Marayati B.F."/>
            <person name="Wada-Katsumata A."/>
            <person name="Wasserberg G."/>
            <person name="Schal C."/>
            <person name="Apperson C.S."/>
            <person name="Ponnusamy L."/>
        </authorList>
    </citation>
    <scope>NUCLEOTIDE SEQUENCE [LARGE SCALE GENOMIC DNA]</scope>
    <source>
        <strain evidence="2 3">SSI9</strain>
    </source>
</reference>
<evidence type="ECO:0000256" key="1">
    <source>
        <dbReference type="SAM" id="Phobius"/>
    </source>
</evidence>
<keyword evidence="3" id="KW-1185">Reference proteome</keyword>
<gene>
    <name evidence="2" type="ORF">FXV77_11745</name>
</gene>
<feature type="transmembrane region" description="Helical" evidence="1">
    <location>
        <begin position="123"/>
        <end position="142"/>
    </location>
</feature>
<keyword evidence="1" id="KW-0812">Transmembrane</keyword>
<protein>
    <submittedName>
        <fullName evidence="2">Uncharacterized protein</fullName>
    </submittedName>
</protein>
<keyword evidence="1" id="KW-0472">Membrane</keyword>
<evidence type="ECO:0000313" key="2">
    <source>
        <dbReference type="EMBL" id="TYR35750.1"/>
    </source>
</evidence>
<evidence type="ECO:0000313" key="3">
    <source>
        <dbReference type="Proteomes" id="UP000322362"/>
    </source>
</evidence>
<name>A0A5D4HAD9_9SPHI</name>
<feature type="transmembrane region" description="Helical" evidence="1">
    <location>
        <begin position="78"/>
        <end position="97"/>
    </location>
</feature>
<dbReference type="EMBL" id="VTAV01000007">
    <property type="protein sequence ID" value="TYR35750.1"/>
    <property type="molecule type" value="Genomic_DNA"/>
</dbReference>
<comment type="caution">
    <text evidence="2">The sequence shown here is derived from an EMBL/GenBank/DDBJ whole genome shotgun (WGS) entry which is preliminary data.</text>
</comment>
<dbReference type="AlphaFoldDB" id="A0A5D4HAD9"/>